<keyword evidence="3" id="KW-1185">Reference proteome</keyword>
<keyword evidence="1" id="KW-0812">Transmembrane</keyword>
<dbReference type="PROSITE" id="PS51257">
    <property type="entry name" value="PROKAR_LIPOPROTEIN"/>
    <property type="match status" value="1"/>
</dbReference>
<keyword evidence="1" id="KW-0472">Membrane</keyword>
<gene>
    <name evidence="2" type="ORF">ACFO0C_16450</name>
</gene>
<organism evidence="2 3">
    <name type="scientific">Actinoplanes subglobosus</name>
    <dbReference type="NCBI Taxonomy" id="1547892"/>
    <lineage>
        <taxon>Bacteria</taxon>
        <taxon>Bacillati</taxon>
        <taxon>Actinomycetota</taxon>
        <taxon>Actinomycetes</taxon>
        <taxon>Micromonosporales</taxon>
        <taxon>Micromonosporaceae</taxon>
        <taxon>Actinoplanes</taxon>
    </lineage>
</organism>
<reference evidence="3" key="1">
    <citation type="journal article" date="2019" name="Int. J. Syst. Evol. Microbiol.">
        <title>The Global Catalogue of Microorganisms (GCM) 10K type strain sequencing project: providing services to taxonomists for standard genome sequencing and annotation.</title>
        <authorList>
            <consortium name="The Broad Institute Genomics Platform"/>
            <consortium name="The Broad Institute Genome Sequencing Center for Infectious Disease"/>
            <person name="Wu L."/>
            <person name="Ma J."/>
        </authorList>
    </citation>
    <scope>NUCLEOTIDE SEQUENCE [LARGE SCALE GENOMIC DNA]</scope>
    <source>
        <strain evidence="3">TBRC 5832</strain>
    </source>
</reference>
<evidence type="ECO:0000313" key="3">
    <source>
        <dbReference type="Proteomes" id="UP001595867"/>
    </source>
</evidence>
<accession>A0ABV8IQV9</accession>
<dbReference type="RefSeq" id="WP_378067493.1">
    <property type="nucleotide sequence ID" value="NZ_JBHSBL010000015.1"/>
</dbReference>
<evidence type="ECO:0000256" key="1">
    <source>
        <dbReference type="SAM" id="Phobius"/>
    </source>
</evidence>
<proteinExistence type="predicted"/>
<feature type="transmembrane region" description="Helical" evidence="1">
    <location>
        <begin position="20"/>
        <end position="42"/>
    </location>
</feature>
<sequence>MEIGRRAGKRGTARRIGGAAAVLVILAGCLWSVCFGWLYVFADEGAMPPKWRIPPVPAGTTVLEEGMQCASGGCWWALTLQPPAGQSPEDLRRQMGLETEKRLRPTLTDPAYVITGANIRQGHVVVYVRYG</sequence>
<dbReference type="Proteomes" id="UP001595867">
    <property type="component" value="Unassembled WGS sequence"/>
</dbReference>
<evidence type="ECO:0000313" key="2">
    <source>
        <dbReference type="EMBL" id="MFC4066527.1"/>
    </source>
</evidence>
<dbReference type="EMBL" id="JBHSBL010000015">
    <property type="protein sequence ID" value="MFC4066527.1"/>
    <property type="molecule type" value="Genomic_DNA"/>
</dbReference>
<keyword evidence="1" id="KW-1133">Transmembrane helix</keyword>
<protein>
    <submittedName>
        <fullName evidence="2">Uncharacterized protein</fullName>
    </submittedName>
</protein>
<name>A0ABV8IQV9_9ACTN</name>
<comment type="caution">
    <text evidence="2">The sequence shown here is derived from an EMBL/GenBank/DDBJ whole genome shotgun (WGS) entry which is preliminary data.</text>
</comment>